<evidence type="ECO:0000256" key="1">
    <source>
        <dbReference type="ARBA" id="ARBA00022516"/>
    </source>
</evidence>
<evidence type="ECO:0000256" key="7">
    <source>
        <dbReference type="RuleBase" id="RU365024"/>
    </source>
</evidence>
<protein>
    <recommendedName>
        <fullName evidence="7">CDP-diacylglycerol--glycerol-3-phosphate 3-phosphatidyltransferase</fullName>
        <ecNumber evidence="7">2.7.8.5</ecNumber>
    </recommendedName>
</protein>
<comment type="function">
    <text evidence="7">Functions in the biosynthesis of the anionic phospholipids phosphatidylglycerol and cardiolipin.</text>
</comment>
<keyword evidence="3" id="KW-0677">Repeat</keyword>
<keyword evidence="7" id="KW-0067">ATP-binding</keyword>
<dbReference type="Gene3D" id="3.30.870.10">
    <property type="entry name" value="Endonuclease Chain A"/>
    <property type="match status" value="1"/>
</dbReference>
<evidence type="ECO:0000313" key="9">
    <source>
        <dbReference type="Proteomes" id="UP001367676"/>
    </source>
</evidence>
<comment type="caution">
    <text evidence="8">The sequence shown here is derived from an EMBL/GenBank/DDBJ whole genome shotgun (WGS) entry which is preliminary data.</text>
</comment>
<dbReference type="GO" id="GO:0032049">
    <property type="term" value="P:cardiolipin biosynthetic process"/>
    <property type="evidence" value="ECO:0007669"/>
    <property type="project" value="InterPro"/>
</dbReference>
<evidence type="ECO:0000256" key="2">
    <source>
        <dbReference type="ARBA" id="ARBA00022679"/>
    </source>
</evidence>
<keyword evidence="6 7" id="KW-1208">Phospholipid metabolism</keyword>
<keyword evidence="7" id="KW-0496">Mitochondrion</keyword>
<comment type="pathway">
    <text evidence="7">Phospholipid metabolism; phosphatidylglycerol biosynthesis; phosphatidylglycerol from CDP-diacylglycerol: step 1/2.</text>
</comment>
<organism evidence="8 9">
    <name type="scientific">Parthenolecanium corni</name>
    <dbReference type="NCBI Taxonomy" id="536013"/>
    <lineage>
        <taxon>Eukaryota</taxon>
        <taxon>Metazoa</taxon>
        <taxon>Ecdysozoa</taxon>
        <taxon>Arthropoda</taxon>
        <taxon>Hexapoda</taxon>
        <taxon>Insecta</taxon>
        <taxon>Pterygota</taxon>
        <taxon>Neoptera</taxon>
        <taxon>Paraneoptera</taxon>
        <taxon>Hemiptera</taxon>
        <taxon>Sternorrhyncha</taxon>
        <taxon>Coccoidea</taxon>
        <taxon>Coccidae</taxon>
        <taxon>Parthenolecanium</taxon>
    </lineage>
</organism>
<evidence type="ECO:0000256" key="4">
    <source>
        <dbReference type="ARBA" id="ARBA00023098"/>
    </source>
</evidence>
<dbReference type="GO" id="GO:0005739">
    <property type="term" value="C:mitochondrion"/>
    <property type="evidence" value="ECO:0007669"/>
    <property type="project" value="UniProtKB-SubCell"/>
</dbReference>
<accession>A0AAN9T3B5</accession>
<dbReference type="PANTHER" id="PTHR12586">
    <property type="entry name" value="CDP-DIACYLGLYCEROL--SERINE O-PHOSPHATIDYLTRANSFERASE"/>
    <property type="match status" value="1"/>
</dbReference>
<keyword evidence="2 7" id="KW-0808">Transferase</keyword>
<sequence>MAHPSANGFYQSAGFSQHIPAMYTAISREFFDKVEAAKQSDRVKLKSTINMTSFTLKLYMELKSYSSIRSRHRDLESQIIIVTNNAKLRK</sequence>
<comment type="subcellular location">
    <subcellularLocation>
        <location evidence="7">Mitochondrion</location>
    </subcellularLocation>
</comment>
<gene>
    <name evidence="8" type="ORF">V9T40_014812</name>
</gene>
<evidence type="ECO:0000256" key="6">
    <source>
        <dbReference type="ARBA" id="ARBA00023264"/>
    </source>
</evidence>
<proteinExistence type="inferred from homology"/>
<comment type="similarity">
    <text evidence="7">Belongs to the CDP-alcohol phosphatidyltransferase class-II family.</text>
</comment>
<name>A0AAN9T3B5_9HEMI</name>
<keyword evidence="1 7" id="KW-0444">Lipid biosynthesis</keyword>
<dbReference type="AlphaFoldDB" id="A0AAN9T3B5"/>
<dbReference type="PANTHER" id="PTHR12586:SF1">
    <property type="entry name" value="CDP-DIACYLGLYCEROL--GLYCEROL-3-PHOSPHATE 3-PHOSPHATIDYLTRANSFERASE, MITOCHONDRIAL"/>
    <property type="match status" value="1"/>
</dbReference>
<dbReference type="EMBL" id="JBBCAQ010000041">
    <property type="protein sequence ID" value="KAK7571208.1"/>
    <property type="molecule type" value="Genomic_DNA"/>
</dbReference>
<reference evidence="8 9" key="1">
    <citation type="submission" date="2024-03" db="EMBL/GenBank/DDBJ databases">
        <title>Adaptation during the transition from Ophiocordyceps entomopathogen to insect associate is accompanied by gene loss and intensified selection.</title>
        <authorList>
            <person name="Ward C.M."/>
            <person name="Onetto C.A."/>
            <person name="Borneman A.R."/>
        </authorList>
    </citation>
    <scope>NUCLEOTIDE SEQUENCE [LARGE SCALE GENOMIC DNA]</scope>
    <source>
        <strain evidence="8">AWRI1</strain>
        <tissue evidence="8">Single Adult Female</tissue>
    </source>
</reference>
<keyword evidence="9" id="KW-1185">Reference proteome</keyword>
<evidence type="ECO:0000313" key="8">
    <source>
        <dbReference type="EMBL" id="KAK7571208.1"/>
    </source>
</evidence>
<dbReference type="EC" id="2.7.8.5" evidence="7"/>
<dbReference type="GO" id="GO:0008444">
    <property type="term" value="F:CDP-diacylglycerol-glycerol-3-phosphate 3-phosphatidyltransferase activity"/>
    <property type="evidence" value="ECO:0007669"/>
    <property type="project" value="UniProtKB-EC"/>
</dbReference>
<keyword evidence="4 7" id="KW-0443">Lipid metabolism</keyword>
<keyword evidence="7" id="KW-0547">Nucleotide-binding</keyword>
<keyword evidence="5 7" id="KW-0594">Phospholipid biosynthesis</keyword>
<dbReference type="InterPro" id="IPR016270">
    <property type="entry name" value="PGS1"/>
</dbReference>
<dbReference type="Proteomes" id="UP001367676">
    <property type="component" value="Unassembled WGS sequence"/>
</dbReference>
<comment type="catalytic activity">
    <reaction evidence="7">
        <text>a CDP-1,2-diacyl-sn-glycerol + sn-glycerol 3-phosphate = a 1,2-diacyl-sn-glycero-3-phospho-(1'-sn-glycero-3'-phosphate) + CMP + H(+)</text>
        <dbReference type="Rhea" id="RHEA:12593"/>
        <dbReference type="ChEBI" id="CHEBI:15378"/>
        <dbReference type="ChEBI" id="CHEBI:57597"/>
        <dbReference type="ChEBI" id="CHEBI:58332"/>
        <dbReference type="ChEBI" id="CHEBI:60110"/>
        <dbReference type="ChEBI" id="CHEBI:60377"/>
        <dbReference type="EC" id="2.7.8.5"/>
    </reaction>
</comment>
<evidence type="ECO:0000256" key="5">
    <source>
        <dbReference type="ARBA" id="ARBA00023209"/>
    </source>
</evidence>
<dbReference type="GO" id="GO:0005524">
    <property type="term" value="F:ATP binding"/>
    <property type="evidence" value="ECO:0007669"/>
    <property type="project" value="UniProtKB-KW"/>
</dbReference>
<evidence type="ECO:0000256" key="3">
    <source>
        <dbReference type="ARBA" id="ARBA00022737"/>
    </source>
</evidence>